<organism evidence="8">
    <name type="scientific">marine metagenome</name>
    <dbReference type="NCBI Taxonomy" id="408172"/>
    <lineage>
        <taxon>unclassified sequences</taxon>
        <taxon>metagenomes</taxon>
        <taxon>ecological metagenomes</taxon>
    </lineage>
</organism>
<gene>
    <name evidence="8" type="ORF">METZ01_LOCUS269758</name>
</gene>
<dbReference type="AlphaFoldDB" id="A0A382JWK0"/>
<evidence type="ECO:0000256" key="4">
    <source>
        <dbReference type="ARBA" id="ARBA00022798"/>
    </source>
</evidence>
<evidence type="ECO:0000259" key="7">
    <source>
        <dbReference type="PROSITE" id="PS51704"/>
    </source>
</evidence>
<evidence type="ECO:0000256" key="2">
    <source>
        <dbReference type="ARBA" id="ARBA00012247"/>
    </source>
</evidence>
<dbReference type="SUPFAM" id="SSF51695">
    <property type="entry name" value="PLC-like phosphodiesterases"/>
    <property type="match status" value="1"/>
</dbReference>
<keyword evidence="5" id="KW-0378">Hydrolase</keyword>
<dbReference type="GO" id="GO:0006071">
    <property type="term" value="P:glycerol metabolic process"/>
    <property type="evidence" value="ECO:0007669"/>
    <property type="project" value="UniProtKB-KW"/>
</dbReference>
<accession>A0A382JWK0</accession>
<dbReference type="PROSITE" id="PS51704">
    <property type="entry name" value="GP_PDE"/>
    <property type="match status" value="1"/>
</dbReference>
<feature type="non-terminal residue" evidence="8">
    <location>
        <position position="308"/>
    </location>
</feature>
<dbReference type="GO" id="GO:0042597">
    <property type="term" value="C:periplasmic space"/>
    <property type="evidence" value="ECO:0007669"/>
    <property type="project" value="TreeGrafter"/>
</dbReference>
<dbReference type="EC" id="3.1.4.46" evidence="2"/>
<protein>
    <recommendedName>
        <fullName evidence="2">glycerophosphodiester phosphodiesterase</fullName>
        <ecNumber evidence="2">3.1.4.46</ecNumber>
    </recommendedName>
</protein>
<evidence type="ECO:0000313" key="8">
    <source>
        <dbReference type="EMBL" id="SVC16904.1"/>
    </source>
</evidence>
<dbReference type="InterPro" id="IPR017946">
    <property type="entry name" value="PLC-like_Pdiesterase_TIM-brl"/>
</dbReference>
<keyword evidence="4" id="KW-0319">Glycerol metabolism</keyword>
<feature type="domain" description="GP-PDE" evidence="7">
    <location>
        <begin position="29"/>
        <end position="308"/>
    </location>
</feature>
<sequence length="308" mass="34698">MDKTRFCNLYPILLLLLIHTPVFSGQLSKIVIAHRGASGYLPEHTLAAKALAHGMGAHYIEQDVVLSKDGQPIVLHDIYLQAVTNVAEIFPERARIDNKYYAIDFDLAEIKQLKVTGRSDVEKDSIVDAKRFPPHQSTFQIPTLSEEIELIQGLNHSTGKPIGLYVEVKEPAWHQQHGKDISRVVLKTLSDYGYTKSEDLVYVQCFDPSETRRMREVLKTDLKLVQLIGYKNPNSAIDYEQMILSSGLKLIAGYADGIGPSIQHIVKNIQQDGQPILSSLVQDAHKLNLKVHPYTLRTDRLPPRVINF</sequence>
<comment type="catalytic activity">
    <reaction evidence="6">
        <text>a sn-glycero-3-phosphodiester + H2O = an alcohol + sn-glycerol 3-phosphate + H(+)</text>
        <dbReference type="Rhea" id="RHEA:12969"/>
        <dbReference type="ChEBI" id="CHEBI:15377"/>
        <dbReference type="ChEBI" id="CHEBI:15378"/>
        <dbReference type="ChEBI" id="CHEBI:30879"/>
        <dbReference type="ChEBI" id="CHEBI:57597"/>
        <dbReference type="ChEBI" id="CHEBI:83408"/>
        <dbReference type="EC" id="3.1.4.46"/>
    </reaction>
</comment>
<dbReference type="FunFam" id="3.20.20.190:FF:000009">
    <property type="entry name" value="Glycerophosphodiester phosphodiesterase, periplasmic"/>
    <property type="match status" value="1"/>
</dbReference>
<evidence type="ECO:0000256" key="3">
    <source>
        <dbReference type="ARBA" id="ARBA00022729"/>
    </source>
</evidence>
<dbReference type="Gene3D" id="3.20.20.190">
    <property type="entry name" value="Phosphatidylinositol (PI) phosphodiesterase"/>
    <property type="match status" value="1"/>
</dbReference>
<proteinExistence type="inferred from homology"/>
<dbReference type="GO" id="GO:0006629">
    <property type="term" value="P:lipid metabolic process"/>
    <property type="evidence" value="ECO:0007669"/>
    <property type="project" value="InterPro"/>
</dbReference>
<evidence type="ECO:0000256" key="6">
    <source>
        <dbReference type="ARBA" id="ARBA00047512"/>
    </source>
</evidence>
<dbReference type="Pfam" id="PF03009">
    <property type="entry name" value="GDPD"/>
    <property type="match status" value="1"/>
</dbReference>
<dbReference type="PANTHER" id="PTHR43620">
    <property type="entry name" value="GLYCEROPHOSPHORYL DIESTER PHOSPHODIESTERASE"/>
    <property type="match status" value="1"/>
</dbReference>
<reference evidence="8" key="1">
    <citation type="submission" date="2018-05" db="EMBL/GenBank/DDBJ databases">
        <authorList>
            <person name="Lanie J.A."/>
            <person name="Ng W.-L."/>
            <person name="Kazmierczak K.M."/>
            <person name="Andrzejewski T.M."/>
            <person name="Davidsen T.M."/>
            <person name="Wayne K.J."/>
            <person name="Tettelin H."/>
            <person name="Glass J.I."/>
            <person name="Rusch D."/>
            <person name="Podicherti R."/>
            <person name="Tsui H.-C.T."/>
            <person name="Winkler M.E."/>
        </authorList>
    </citation>
    <scope>NUCLEOTIDE SEQUENCE</scope>
</reference>
<comment type="similarity">
    <text evidence="1">Belongs to the glycerophosphoryl diester phosphodiesterase family.</text>
</comment>
<evidence type="ECO:0000256" key="5">
    <source>
        <dbReference type="ARBA" id="ARBA00022801"/>
    </source>
</evidence>
<dbReference type="EMBL" id="UINC01077099">
    <property type="protein sequence ID" value="SVC16904.1"/>
    <property type="molecule type" value="Genomic_DNA"/>
</dbReference>
<keyword evidence="3" id="KW-0732">Signal</keyword>
<dbReference type="PANTHER" id="PTHR43620:SF7">
    <property type="entry name" value="GLYCEROPHOSPHODIESTER PHOSPHODIESTERASE GDPD5-RELATED"/>
    <property type="match status" value="1"/>
</dbReference>
<dbReference type="InterPro" id="IPR030395">
    <property type="entry name" value="GP_PDE_dom"/>
</dbReference>
<dbReference type="NCBIfam" id="NF008354">
    <property type="entry name" value="PRK11143.1"/>
    <property type="match status" value="1"/>
</dbReference>
<evidence type="ECO:0000256" key="1">
    <source>
        <dbReference type="ARBA" id="ARBA00007277"/>
    </source>
</evidence>
<dbReference type="GO" id="GO:0008889">
    <property type="term" value="F:glycerophosphodiester phosphodiesterase activity"/>
    <property type="evidence" value="ECO:0007669"/>
    <property type="project" value="UniProtKB-EC"/>
</dbReference>
<name>A0A382JWK0_9ZZZZ</name>